<name>A0A267EWL5_9PLAT</name>
<feature type="compositionally biased region" description="Basic and acidic residues" evidence="1">
    <location>
        <begin position="40"/>
        <end position="49"/>
    </location>
</feature>
<accession>A0A267EWL5</accession>
<protein>
    <submittedName>
        <fullName evidence="2">Uncharacterized protein</fullName>
    </submittedName>
</protein>
<feature type="compositionally biased region" description="Polar residues" evidence="1">
    <location>
        <begin position="52"/>
        <end position="62"/>
    </location>
</feature>
<evidence type="ECO:0000313" key="3">
    <source>
        <dbReference type="Proteomes" id="UP000215902"/>
    </source>
</evidence>
<feature type="compositionally biased region" description="Low complexity" evidence="1">
    <location>
        <begin position="28"/>
        <end position="39"/>
    </location>
</feature>
<gene>
    <name evidence="2" type="ORF">BOX15_Mlig006297g1</name>
</gene>
<feature type="region of interest" description="Disordered" evidence="1">
    <location>
        <begin position="1"/>
        <end position="62"/>
    </location>
</feature>
<keyword evidence="3" id="KW-1185">Reference proteome</keyword>
<dbReference type="Proteomes" id="UP000215902">
    <property type="component" value="Unassembled WGS sequence"/>
</dbReference>
<evidence type="ECO:0000256" key="1">
    <source>
        <dbReference type="SAM" id="MobiDB-lite"/>
    </source>
</evidence>
<feature type="compositionally biased region" description="Basic and acidic residues" evidence="1">
    <location>
        <begin position="103"/>
        <end position="120"/>
    </location>
</feature>
<organism evidence="2 3">
    <name type="scientific">Macrostomum lignano</name>
    <dbReference type="NCBI Taxonomy" id="282301"/>
    <lineage>
        <taxon>Eukaryota</taxon>
        <taxon>Metazoa</taxon>
        <taxon>Spiralia</taxon>
        <taxon>Lophotrochozoa</taxon>
        <taxon>Platyhelminthes</taxon>
        <taxon>Rhabditophora</taxon>
        <taxon>Macrostomorpha</taxon>
        <taxon>Macrostomida</taxon>
        <taxon>Macrostomidae</taxon>
        <taxon>Macrostomum</taxon>
    </lineage>
</organism>
<proteinExistence type="predicted"/>
<dbReference type="EMBL" id="NIVC01001659">
    <property type="protein sequence ID" value="PAA65374.1"/>
    <property type="molecule type" value="Genomic_DNA"/>
</dbReference>
<reference evidence="2 3" key="1">
    <citation type="submission" date="2017-06" db="EMBL/GenBank/DDBJ databases">
        <title>A platform for efficient transgenesis in Macrostomum lignano, a flatworm model organism for stem cell research.</title>
        <authorList>
            <person name="Berezikov E."/>
        </authorList>
    </citation>
    <scope>NUCLEOTIDE SEQUENCE [LARGE SCALE GENOMIC DNA]</scope>
    <source>
        <strain evidence="2">DV1</strain>
        <tissue evidence="2">Whole organism</tissue>
    </source>
</reference>
<comment type="caution">
    <text evidence="2">The sequence shown here is derived from an EMBL/GenBank/DDBJ whole genome shotgun (WGS) entry which is preliminary data.</text>
</comment>
<feature type="compositionally biased region" description="Polar residues" evidence="1">
    <location>
        <begin position="194"/>
        <end position="212"/>
    </location>
</feature>
<sequence>MAQSSPSPPLRSRTANGGAKRYLEQRRQQQNRQLLQQRRQSVDGADHRAGGRTSTAESNVEATETIRLFLESLEAAEAEDRQLQQPKFPAAAASTRRASLDWSEERFGCWRPPPDTRRELLAAAEQHLQATTSPAKSEAGSGDTDSEPESCYVPRSVFDFKSRAAWKPSARPRPGTNQLPRQAEQHENLPASAKSPSHLENSSEAPTRSLSDSPEHQTRASSGAPTNHNEHQPRASSGAPTGRHEHQQQASPRAADSSQNQPARTEWESRSCQSEVPRLEQLRALRQAPAYSKANPPTDGAEVDPNRRLFIVKRYHPAEVPNNFISATCSQFDDQMSETSV</sequence>
<feature type="compositionally biased region" description="Polar residues" evidence="1">
    <location>
        <begin position="248"/>
        <end position="263"/>
    </location>
</feature>
<feature type="region of interest" description="Disordered" evidence="1">
    <location>
        <begin position="102"/>
        <end position="275"/>
    </location>
</feature>
<evidence type="ECO:0000313" key="2">
    <source>
        <dbReference type="EMBL" id="PAA65374.1"/>
    </source>
</evidence>
<dbReference type="AlphaFoldDB" id="A0A267EWL5"/>
<feature type="compositionally biased region" description="Low complexity" evidence="1">
    <location>
        <begin position="121"/>
        <end position="130"/>
    </location>
</feature>